<accession>A0A7M7MFQ7</accession>
<evidence type="ECO:0000256" key="2">
    <source>
        <dbReference type="ARBA" id="ARBA00008661"/>
    </source>
</evidence>
<name>A0A7M7MFQ7_VARDE</name>
<dbReference type="RefSeq" id="XP_022673319.1">
    <property type="nucleotide sequence ID" value="XM_022817584.1"/>
</dbReference>
<evidence type="ECO:0000256" key="4">
    <source>
        <dbReference type="ARBA" id="ARBA00022679"/>
    </source>
</evidence>
<keyword evidence="3 10" id="KW-0328">Glycosyltransferase</keyword>
<dbReference type="GeneID" id="111255526"/>
<keyword evidence="6" id="KW-0735">Signal-anchor</keyword>
<dbReference type="GO" id="GO:0016758">
    <property type="term" value="F:hexosyltransferase activity"/>
    <property type="evidence" value="ECO:0007669"/>
    <property type="project" value="InterPro"/>
</dbReference>
<dbReference type="EC" id="2.4.1.-" evidence="10"/>
<dbReference type="GO" id="GO:0006493">
    <property type="term" value="P:protein O-linked glycosylation"/>
    <property type="evidence" value="ECO:0007669"/>
    <property type="project" value="TreeGrafter"/>
</dbReference>
<dbReference type="Pfam" id="PF01762">
    <property type="entry name" value="Galactosyl_T"/>
    <property type="match status" value="1"/>
</dbReference>
<dbReference type="Proteomes" id="UP000594260">
    <property type="component" value="Unplaced"/>
</dbReference>
<dbReference type="AlphaFoldDB" id="A0A7M7MFQ7"/>
<evidence type="ECO:0000313" key="11">
    <source>
        <dbReference type="EnsemblMetazoa" id="XP_022673319"/>
    </source>
</evidence>
<proteinExistence type="inferred from homology"/>
<sequence length="302" mass="33965">MARIKRGFSLAALFCLAFFILVYNSVRLGTSSNASKRLLREGSPSRTIREKVLRTKGSGLRAFYDELSMLGYRKGDGGAVLFRQIVRKPSISQPVFLHVYVASSPSHDVRRNAIRETWGAQGKKNNVSLVFMIGKSELDNKIRREGDTYGDILQGDYRDTYDNLAFKSVSMLSHFSITYPHPTYIMKTDDDIFVNVPKLVNFLSTTHPLGDTALSLPSGCLRSDPIPVEDVYLTSRCARAATPPTRVPTHHRGFSCGRWVQHPCELAHAFTGHHMSPQRMRAVMKTLSEGECSHPENEYLMH</sequence>
<organism evidence="11 12">
    <name type="scientific">Varroa destructor</name>
    <name type="common">Honeybee mite</name>
    <dbReference type="NCBI Taxonomy" id="109461"/>
    <lineage>
        <taxon>Eukaryota</taxon>
        <taxon>Metazoa</taxon>
        <taxon>Ecdysozoa</taxon>
        <taxon>Arthropoda</taxon>
        <taxon>Chelicerata</taxon>
        <taxon>Arachnida</taxon>
        <taxon>Acari</taxon>
        <taxon>Parasitiformes</taxon>
        <taxon>Mesostigmata</taxon>
        <taxon>Gamasina</taxon>
        <taxon>Dermanyssoidea</taxon>
        <taxon>Varroidae</taxon>
        <taxon>Varroa</taxon>
    </lineage>
</organism>
<evidence type="ECO:0000256" key="8">
    <source>
        <dbReference type="ARBA" id="ARBA00023034"/>
    </source>
</evidence>
<evidence type="ECO:0000256" key="9">
    <source>
        <dbReference type="ARBA" id="ARBA00023136"/>
    </source>
</evidence>
<dbReference type="EnsemblMetazoa" id="XM_022817584">
    <property type="protein sequence ID" value="XP_022673319"/>
    <property type="gene ID" value="LOC111255526"/>
</dbReference>
<comment type="subcellular location">
    <subcellularLocation>
        <location evidence="1 10">Golgi apparatus membrane</location>
        <topology evidence="1 10">Single-pass type II membrane protein</topology>
    </subcellularLocation>
</comment>
<evidence type="ECO:0000313" key="12">
    <source>
        <dbReference type="Proteomes" id="UP000594260"/>
    </source>
</evidence>
<dbReference type="PANTHER" id="PTHR11214">
    <property type="entry name" value="BETA-1,3-N-ACETYLGLUCOSAMINYLTRANSFERASE"/>
    <property type="match status" value="1"/>
</dbReference>
<reference evidence="11" key="1">
    <citation type="submission" date="2021-01" db="UniProtKB">
        <authorList>
            <consortium name="EnsemblMetazoa"/>
        </authorList>
    </citation>
    <scope>IDENTIFICATION</scope>
</reference>
<keyword evidence="5" id="KW-0812">Transmembrane</keyword>
<evidence type="ECO:0000256" key="1">
    <source>
        <dbReference type="ARBA" id="ARBA00004323"/>
    </source>
</evidence>
<comment type="similarity">
    <text evidence="2 10">Belongs to the glycosyltransferase 31 family.</text>
</comment>
<evidence type="ECO:0000256" key="10">
    <source>
        <dbReference type="RuleBase" id="RU363063"/>
    </source>
</evidence>
<keyword evidence="7" id="KW-1133">Transmembrane helix</keyword>
<evidence type="ECO:0000256" key="7">
    <source>
        <dbReference type="ARBA" id="ARBA00022989"/>
    </source>
</evidence>
<evidence type="ECO:0000256" key="3">
    <source>
        <dbReference type="ARBA" id="ARBA00022676"/>
    </source>
</evidence>
<dbReference type="GO" id="GO:0000139">
    <property type="term" value="C:Golgi membrane"/>
    <property type="evidence" value="ECO:0007669"/>
    <property type="project" value="UniProtKB-SubCell"/>
</dbReference>
<dbReference type="PANTHER" id="PTHR11214:SF314">
    <property type="entry name" value="HEXOSYLTRANSFERASE"/>
    <property type="match status" value="1"/>
</dbReference>
<dbReference type="Gene3D" id="3.90.550.50">
    <property type="match status" value="1"/>
</dbReference>
<dbReference type="InterPro" id="IPR002659">
    <property type="entry name" value="Glyco_trans_31"/>
</dbReference>
<evidence type="ECO:0000256" key="5">
    <source>
        <dbReference type="ARBA" id="ARBA00022692"/>
    </source>
</evidence>
<keyword evidence="4" id="KW-0808">Transferase</keyword>
<evidence type="ECO:0000256" key="6">
    <source>
        <dbReference type="ARBA" id="ARBA00022968"/>
    </source>
</evidence>
<protein>
    <recommendedName>
        <fullName evidence="10">Hexosyltransferase</fullName>
        <ecNumber evidence="10">2.4.1.-</ecNumber>
    </recommendedName>
</protein>
<keyword evidence="9" id="KW-0472">Membrane</keyword>
<keyword evidence="12" id="KW-1185">Reference proteome</keyword>
<keyword evidence="8 10" id="KW-0333">Golgi apparatus</keyword>